<dbReference type="FunFam" id="6.10.140.2150:FF:000001">
    <property type="entry name" value="Sphingosine-1-phosphate lyase 1"/>
    <property type="match status" value="1"/>
</dbReference>
<dbReference type="Gene3D" id="3.90.1150.10">
    <property type="entry name" value="Aspartate Aminotransferase, domain 1"/>
    <property type="match status" value="1"/>
</dbReference>
<dbReference type="InterPro" id="IPR050477">
    <property type="entry name" value="GrpII_AminoAcid_Decarb"/>
</dbReference>
<dbReference type="GO" id="GO:0030170">
    <property type="term" value="F:pyridoxal phosphate binding"/>
    <property type="evidence" value="ECO:0007669"/>
    <property type="project" value="InterPro"/>
</dbReference>
<reference evidence="10" key="1">
    <citation type="journal article" date="2004" name="Nature">
        <title>Genome duplication in the teleost fish Tetraodon nigroviridis reveals the early vertebrate proto-karyotype.</title>
        <authorList>
            <person name="Jaillon O."/>
            <person name="Aury J.-M."/>
            <person name="Brunet F."/>
            <person name="Petit J.-L."/>
            <person name="Stange-Thomann N."/>
            <person name="Mauceli E."/>
            <person name="Bouneau L."/>
            <person name="Fischer C."/>
            <person name="Ozouf-Costaz C."/>
            <person name="Bernot A."/>
            <person name="Nicaud S."/>
            <person name="Jaffe D."/>
            <person name="Fisher S."/>
            <person name="Lutfalla G."/>
            <person name="Dossat C."/>
            <person name="Segurens B."/>
            <person name="Dasilva C."/>
            <person name="Salanoubat M."/>
            <person name="Levy M."/>
            <person name="Boudet N."/>
            <person name="Castellano S."/>
            <person name="Anthouard V."/>
            <person name="Jubin C."/>
            <person name="Castelli V."/>
            <person name="Katinka M."/>
            <person name="Vacherie B."/>
            <person name="Biemont C."/>
            <person name="Skalli Z."/>
            <person name="Cattolico L."/>
            <person name="Poulain J."/>
            <person name="De Berardinis V."/>
            <person name="Cruaud C."/>
            <person name="Duprat S."/>
            <person name="Brottier P."/>
            <person name="Coutanceau J.-P."/>
            <person name="Gouzy J."/>
            <person name="Parra G."/>
            <person name="Lardier G."/>
            <person name="Chapple C."/>
            <person name="McKernan K.J."/>
            <person name="McEwan P."/>
            <person name="Bosak S."/>
            <person name="Kellis M."/>
            <person name="Volff J.-N."/>
            <person name="Guigo R."/>
            <person name="Zody M.C."/>
            <person name="Mesirov J."/>
            <person name="Lindblad-Toh K."/>
            <person name="Birren B."/>
            <person name="Nusbaum C."/>
            <person name="Kahn D."/>
            <person name="Robinson-Rechavi M."/>
            <person name="Laudet V."/>
            <person name="Schachter V."/>
            <person name="Quetier F."/>
            <person name="Saurin W."/>
            <person name="Scarpelli C."/>
            <person name="Wincker P."/>
            <person name="Lander E.S."/>
            <person name="Weissenbach J."/>
            <person name="Roest Crollius H."/>
        </authorList>
    </citation>
    <scope>NUCLEOTIDE SEQUENCE [LARGE SCALE GENOMIC DNA]</scope>
</reference>
<dbReference type="GO" id="GO:0019752">
    <property type="term" value="P:carboxylic acid metabolic process"/>
    <property type="evidence" value="ECO:0007669"/>
    <property type="project" value="InterPro"/>
</dbReference>
<comment type="similarity">
    <text evidence="4">Belongs to the group II decarboxylase family. Sphingosine-1-phosphate lyase subfamily.</text>
</comment>
<keyword evidence="3 8" id="KW-0456">Lyase</keyword>
<keyword evidence="9" id="KW-0812">Transmembrane</keyword>
<feature type="modified residue" description="N6-(pyridoxal phosphate)lysine" evidence="7">
    <location>
        <position position="383"/>
    </location>
</feature>
<evidence type="ECO:0000256" key="9">
    <source>
        <dbReference type="SAM" id="Phobius"/>
    </source>
</evidence>
<dbReference type="EC" id="4.1.2.27" evidence="5"/>
<dbReference type="Pfam" id="PF00282">
    <property type="entry name" value="Pyridoxal_deC"/>
    <property type="match status" value="1"/>
</dbReference>
<comment type="cofactor">
    <cofactor evidence="1 7 8">
        <name>pyridoxal 5'-phosphate</name>
        <dbReference type="ChEBI" id="CHEBI:597326"/>
    </cofactor>
</comment>
<dbReference type="PANTHER" id="PTHR42735:SF6">
    <property type="entry name" value="SPHINGOSINE-1-PHOSPHATE LYASE 1"/>
    <property type="match status" value="1"/>
</dbReference>
<dbReference type="InterPro" id="IPR015422">
    <property type="entry name" value="PyrdxlP-dep_Trfase_small"/>
</dbReference>
<feature type="transmembrane region" description="Helical" evidence="9">
    <location>
        <begin position="308"/>
        <end position="337"/>
    </location>
</feature>
<dbReference type="GO" id="GO:0005783">
    <property type="term" value="C:endoplasmic reticulum"/>
    <property type="evidence" value="ECO:0007669"/>
    <property type="project" value="TreeGrafter"/>
</dbReference>
<dbReference type="KEGG" id="tng:GSTEN00024535G001"/>
<dbReference type="SUPFAM" id="SSF53383">
    <property type="entry name" value="PLP-dependent transferases"/>
    <property type="match status" value="1"/>
</dbReference>
<dbReference type="InterPro" id="IPR015421">
    <property type="entry name" value="PyrdxlP-dep_Trfase_major"/>
</dbReference>
<evidence type="ECO:0000313" key="10">
    <source>
        <dbReference type="EMBL" id="CAG04712.1"/>
    </source>
</evidence>
<evidence type="ECO:0000256" key="8">
    <source>
        <dbReference type="RuleBase" id="RU000382"/>
    </source>
</evidence>
<accession>Q4S3S0</accession>
<feature type="non-terminal residue" evidence="10">
    <location>
        <position position="1"/>
    </location>
</feature>
<dbReference type="FunFam" id="3.90.1150.10:FF:000247">
    <property type="entry name" value="Sphingosine phosphate lyase, putative"/>
    <property type="match status" value="1"/>
</dbReference>
<evidence type="ECO:0000256" key="7">
    <source>
        <dbReference type="PIRSR" id="PIRSR602129-50"/>
    </source>
</evidence>
<keyword evidence="9" id="KW-0472">Membrane</keyword>
<dbReference type="InterPro" id="IPR015424">
    <property type="entry name" value="PyrdxlP-dep_Trfase"/>
</dbReference>
<evidence type="ECO:0000256" key="2">
    <source>
        <dbReference type="ARBA" id="ARBA00022898"/>
    </source>
</evidence>
<keyword evidence="9" id="KW-1133">Transmembrane helix</keyword>
<dbReference type="InterPro" id="IPR002129">
    <property type="entry name" value="PyrdxlP-dep_de-COase"/>
</dbReference>
<protein>
    <recommendedName>
        <fullName evidence="5">sphinganine-1-phosphate aldolase</fullName>
        <ecNumber evidence="5">4.1.2.27</ecNumber>
    </recommendedName>
    <alternativeName>
        <fullName evidence="6">Sphingosine-1-phosphate aldolase</fullName>
    </alternativeName>
</protein>
<dbReference type="GO" id="GO:0016020">
    <property type="term" value="C:membrane"/>
    <property type="evidence" value="ECO:0007669"/>
    <property type="project" value="GOC"/>
</dbReference>
<evidence type="ECO:0000256" key="1">
    <source>
        <dbReference type="ARBA" id="ARBA00001933"/>
    </source>
</evidence>
<proteinExistence type="inferred from homology"/>
<organism evidence="10">
    <name type="scientific">Tetraodon nigroviridis</name>
    <name type="common">Spotted green pufferfish</name>
    <name type="synonym">Chelonodon nigroviridis</name>
    <dbReference type="NCBI Taxonomy" id="99883"/>
    <lineage>
        <taxon>Eukaryota</taxon>
        <taxon>Metazoa</taxon>
        <taxon>Chordata</taxon>
        <taxon>Craniata</taxon>
        <taxon>Vertebrata</taxon>
        <taxon>Euteleostomi</taxon>
        <taxon>Actinopterygii</taxon>
        <taxon>Neopterygii</taxon>
        <taxon>Teleostei</taxon>
        <taxon>Neoteleostei</taxon>
        <taxon>Acanthomorphata</taxon>
        <taxon>Eupercaria</taxon>
        <taxon>Tetraodontiformes</taxon>
        <taxon>Tetradontoidea</taxon>
        <taxon>Tetraodontidae</taxon>
        <taxon>Tetraodon</taxon>
    </lineage>
</organism>
<dbReference type="EMBL" id="CAAE01014747">
    <property type="protein sequence ID" value="CAG04712.1"/>
    <property type="molecule type" value="Genomic_DNA"/>
</dbReference>
<dbReference type="GO" id="GO:0008117">
    <property type="term" value="F:sphinganine-1-phosphate aldolase activity"/>
    <property type="evidence" value="ECO:0007669"/>
    <property type="project" value="UniProtKB-EC"/>
</dbReference>
<sequence length="595" mass="66083">SMSLCAQSALQVYKEMVLLYLEEGRRQVNTHCADLEPLQIIVATIVTTLGAVWMKGFLFQQESLTSRIKKQCFRIIRKIPFIGGAIQAQLNKALDDMSTSVCTLKEGMSYTKQLPSKGLSQSQVLDEIREYETLNEVQWEKGCVSGGVYWGDKSLTNLLVKVYGDFAWSNPLHPDIFPGVRKMEAEVVRMTCTLFHGGPNSCGTVTSGGTESILMACKAYRDMAYERGIKYPEILAPVSVHAAFDKAAHYFGMKLVHIPLDKKTMKVDVKAMKRAISKNTAMLVCSAPQFPHGIIDPVEEVSKVRRHLLLFFFFLITHSDLQIYISFFLFCVLQLAVRYNIPLHVDACLGGFLIVFMDKAGYPLAPFDFRLKGVTSISADTHKYGYAPKGSSVILYSDKKYRHYQYFVAPDWQGGIYASPSIAGSRPGGIIAACWATMMHMGENGYVEATKKVISTARKIKTEIRKIKGVMVLGDPEVSVVALGSDHFDIFRLSNALTAKGWNLNTLQFPSSIHICCTVLHTQPGVADRFIGDVKEEVAIIMKNPEERTTGMGAIYGMAQAIPDRSLVTEISRGFLDCLYSTEVGNSNSNHMNGK</sequence>
<dbReference type="CDD" id="cd06450">
    <property type="entry name" value="DOPA_deC_like"/>
    <property type="match status" value="1"/>
</dbReference>
<dbReference type="GO" id="GO:0030149">
    <property type="term" value="P:sphingolipid catabolic process"/>
    <property type="evidence" value="ECO:0007669"/>
    <property type="project" value="TreeGrafter"/>
</dbReference>
<name>Q4S3S0_TETNG</name>
<dbReference type="OrthoDB" id="10254570at2759"/>
<reference evidence="10" key="2">
    <citation type="submission" date="2004-02" db="EMBL/GenBank/DDBJ databases">
        <authorList>
            <consortium name="Genoscope"/>
            <consortium name="Whitehead Institute Centre for Genome Research"/>
        </authorList>
    </citation>
    <scope>NUCLEOTIDE SEQUENCE</scope>
</reference>
<evidence type="ECO:0000256" key="6">
    <source>
        <dbReference type="ARBA" id="ARBA00042568"/>
    </source>
</evidence>
<dbReference type="AlphaFoldDB" id="Q4S3S0"/>
<comment type="caution">
    <text evidence="10">The sequence shown here is derived from an EMBL/GenBank/DDBJ whole genome shotgun (WGS) entry which is preliminary data.</text>
</comment>
<evidence type="ECO:0000256" key="3">
    <source>
        <dbReference type="ARBA" id="ARBA00023239"/>
    </source>
</evidence>
<keyword evidence="2 7" id="KW-0663">Pyridoxal phosphate</keyword>
<dbReference type="Gene3D" id="3.40.640.10">
    <property type="entry name" value="Type I PLP-dependent aspartate aminotransferase-like (Major domain)"/>
    <property type="match status" value="1"/>
</dbReference>
<feature type="transmembrane region" description="Helical" evidence="9">
    <location>
        <begin position="38"/>
        <end position="59"/>
    </location>
</feature>
<feature type="non-terminal residue" evidence="10">
    <location>
        <position position="595"/>
    </location>
</feature>
<dbReference type="PANTHER" id="PTHR42735">
    <property type="match status" value="1"/>
</dbReference>
<gene>
    <name evidence="10" type="ORF">GSTENG00024535001</name>
</gene>
<evidence type="ECO:0000256" key="5">
    <source>
        <dbReference type="ARBA" id="ARBA00038965"/>
    </source>
</evidence>
<dbReference type="Gene3D" id="6.10.140.2150">
    <property type="match status" value="1"/>
</dbReference>
<evidence type="ECO:0000256" key="4">
    <source>
        <dbReference type="ARBA" id="ARBA00038302"/>
    </source>
</evidence>